<dbReference type="InterPro" id="IPR003439">
    <property type="entry name" value="ABC_transporter-like_ATP-bd"/>
</dbReference>
<comment type="subcellular location">
    <subcellularLocation>
        <location evidence="1">Cell membrane</location>
        <topology evidence="1">Multi-pass membrane protein</topology>
    </subcellularLocation>
</comment>
<dbReference type="PROSITE" id="PS50929">
    <property type="entry name" value="ABC_TM1F"/>
    <property type="match status" value="1"/>
</dbReference>
<dbReference type="PANTHER" id="PTHR24221">
    <property type="entry name" value="ATP-BINDING CASSETTE SUB-FAMILY B"/>
    <property type="match status" value="1"/>
</dbReference>
<feature type="domain" description="ABC transporter" evidence="10">
    <location>
        <begin position="332"/>
        <end position="567"/>
    </location>
</feature>
<dbReference type="InterPro" id="IPR003593">
    <property type="entry name" value="AAA+_ATPase"/>
</dbReference>
<feature type="transmembrane region" description="Helical" evidence="9">
    <location>
        <begin position="144"/>
        <end position="168"/>
    </location>
</feature>
<dbReference type="Gene3D" id="3.40.50.300">
    <property type="entry name" value="P-loop containing nucleotide triphosphate hydrolases"/>
    <property type="match status" value="1"/>
</dbReference>
<evidence type="ECO:0000256" key="8">
    <source>
        <dbReference type="ARBA" id="ARBA00023136"/>
    </source>
</evidence>
<dbReference type="PANTHER" id="PTHR24221:SF654">
    <property type="entry name" value="ATP-BINDING CASSETTE SUB-FAMILY B MEMBER 6"/>
    <property type="match status" value="1"/>
</dbReference>
<keyword evidence="8 9" id="KW-0472">Membrane</keyword>
<dbReference type="EMBL" id="CP020918">
    <property type="protein sequence ID" value="AWG23696.1"/>
    <property type="molecule type" value="Genomic_DNA"/>
</dbReference>
<gene>
    <name evidence="12" type="ORF">FFWV33_16670</name>
</gene>
<dbReference type="OrthoDB" id="9760358at2"/>
<dbReference type="PROSITE" id="PS00211">
    <property type="entry name" value="ABC_TRANSPORTER_1"/>
    <property type="match status" value="1"/>
</dbReference>
<dbReference type="SMART" id="SM00382">
    <property type="entry name" value="AAA"/>
    <property type="match status" value="1"/>
</dbReference>
<dbReference type="GO" id="GO:0005886">
    <property type="term" value="C:plasma membrane"/>
    <property type="evidence" value="ECO:0007669"/>
    <property type="project" value="UniProtKB-SubCell"/>
</dbReference>
<keyword evidence="7 9" id="KW-1133">Transmembrane helix</keyword>
<evidence type="ECO:0000259" key="11">
    <source>
        <dbReference type="PROSITE" id="PS50929"/>
    </source>
</evidence>
<dbReference type="SUPFAM" id="SSF90123">
    <property type="entry name" value="ABC transporter transmembrane region"/>
    <property type="match status" value="1"/>
</dbReference>
<dbReference type="PROSITE" id="PS50893">
    <property type="entry name" value="ABC_TRANSPORTER_2"/>
    <property type="match status" value="1"/>
</dbReference>
<evidence type="ECO:0000256" key="6">
    <source>
        <dbReference type="ARBA" id="ARBA00022840"/>
    </source>
</evidence>
<dbReference type="InterPro" id="IPR027417">
    <property type="entry name" value="P-loop_NTPase"/>
</dbReference>
<sequence length="570" mass="63765">MIILGVVVGVLDGFGLAMFMPLLEMVNNTAQSNGSSLGNLSFLVDGIKSMGLSLNLATVLSMMVFFFIIKGIVKYIAGVYNALLRRFFIDKLRNNLLSAFNKIKFKYFVTSDVGRIQNTMSVEIERASAAFYNYANTLQQSIMVLVYVSFAFFVDIRFALLVTIGGGLSNFLYKSIYKKTKGASKDFSTDSHTYQGQIIQYVSNYKYLKATAILDIYANRLRKSIDAIEQSRFRIGKLGAILESAREPILIVVVASVILIQTRLLNATLGPILISLLFFYRALSSLMNLQNSYNRFLELSGSLDNLMDFQKEINLEKEQNGKEIIKTVNSSIELKNVFLAYDKVDILKNINLKIDKNETVAFVGESGSGKTTVVNILAGLIPADKGNVFIDGIDRNDIDIKTYQTKIGYITQDPVIFNDTIFNNVTLWSEQNKTTFKRFEEALQKAAIADFVAEQTMGAETILGNDGVNLSGGQKQRISIARELYKDINILIMDEATSALDSETERAIQESIDALKGKYTIFMVAHRLSTIRNADRIIVMNKGEIQQIGSYQSLMETSSLFKRMVDLQDL</sequence>
<keyword evidence="3" id="KW-1003">Cell membrane</keyword>
<evidence type="ECO:0000256" key="4">
    <source>
        <dbReference type="ARBA" id="ARBA00022692"/>
    </source>
</evidence>
<dbReference type="GO" id="GO:0016887">
    <property type="term" value="F:ATP hydrolysis activity"/>
    <property type="evidence" value="ECO:0007669"/>
    <property type="project" value="InterPro"/>
</dbReference>
<evidence type="ECO:0000256" key="3">
    <source>
        <dbReference type="ARBA" id="ARBA00022475"/>
    </source>
</evidence>
<organism evidence="12 13">
    <name type="scientific">Flavobacterium faecale</name>
    <dbReference type="NCBI Taxonomy" id="1355330"/>
    <lineage>
        <taxon>Bacteria</taxon>
        <taxon>Pseudomonadati</taxon>
        <taxon>Bacteroidota</taxon>
        <taxon>Flavobacteriia</taxon>
        <taxon>Flavobacteriales</taxon>
        <taxon>Flavobacteriaceae</taxon>
        <taxon>Flavobacterium</taxon>
    </lineage>
</organism>
<dbReference type="Proteomes" id="UP000244527">
    <property type="component" value="Chromosome"/>
</dbReference>
<evidence type="ECO:0000256" key="1">
    <source>
        <dbReference type="ARBA" id="ARBA00004651"/>
    </source>
</evidence>
<name>A0A2S1LJM6_9FLAO</name>
<evidence type="ECO:0000256" key="2">
    <source>
        <dbReference type="ARBA" id="ARBA00022448"/>
    </source>
</evidence>
<keyword evidence="13" id="KW-1185">Reference proteome</keyword>
<proteinExistence type="predicted"/>
<dbReference type="Pfam" id="PF00005">
    <property type="entry name" value="ABC_tran"/>
    <property type="match status" value="1"/>
</dbReference>
<dbReference type="AlphaFoldDB" id="A0A2S1LJM6"/>
<evidence type="ECO:0000256" key="5">
    <source>
        <dbReference type="ARBA" id="ARBA00022741"/>
    </source>
</evidence>
<evidence type="ECO:0000313" key="13">
    <source>
        <dbReference type="Proteomes" id="UP000244527"/>
    </source>
</evidence>
<evidence type="ECO:0000256" key="9">
    <source>
        <dbReference type="SAM" id="Phobius"/>
    </source>
</evidence>
<keyword evidence="4 9" id="KW-0812">Transmembrane</keyword>
<feature type="domain" description="ABC transmembrane type-1" evidence="11">
    <location>
        <begin position="1"/>
        <end position="298"/>
    </location>
</feature>
<dbReference type="FunFam" id="3.40.50.300:FF:000299">
    <property type="entry name" value="ABC transporter ATP-binding protein/permease"/>
    <property type="match status" value="1"/>
</dbReference>
<dbReference type="GO" id="GO:0005524">
    <property type="term" value="F:ATP binding"/>
    <property type="evidence" value="ECO:0007669"/>
    <property type="project" value="UniProtKB-KW"/>
</dbReference>
<dbReference type="InterPro" id="IPR011527">
    <property type="entry name" value="ABC1_TM_dom"/>
</dbReference>
<evidence type="ECO:0000313" key="12">
    <source>
        <dbReference type="EMBL" id="AWG23696.1"/>
    </source>
</evidence>
<dbReference type="GO" id="GO:0140359">
    <property type="term" value="F:ABC-type transporter activity"/>
    <property type="evidence" value="ECO:0007669"/>
    <property type="project" value="InterPro"/>
</dbReference>
<keyword evidence="6 12" id="KW-0067">ATP-binding</keyword>
<feature type="transmembrane region" description="Helical" evidence="9">
    <location>
        <begin position="56"/>
        <end position="83"/>
    </location>
</feature>
<dbReference type="SUPFAM" id="SSF52540">
    <property type="entry name" value="P-loop containing nucleoside triphosphate hydrolases"/>
    <property type="match status" value="1"/>
</dbReference>
<keyword evidence="2" id="KW-0813">Transport</keyword>
<dbReference type="InterPro" id="IPR036640">
    <property type="entry name" value="ABC1_TM_sf"/>
</dbReference>
<evidence type="ECO:0000256" key="7">
    <source>
        <dbReference type="ARBA" id="ARBA00022989"/>
    </source>
</evidence>
<dbReference type="Gene3D" id="1.20.1560.10">
    <property type="entry name" value="ABC transporter type 1, transmembrane domain"/>
    <property type="match status" value="1"/>
</dbReference>
<dbReference type="GO" id="GO:0034040">
    <property type="term" value="F:ATPase-coupled lipid transmembrane transporter activity"/>
    <property type="evidence" value="ECO:0007669"/>
    <property type="project" value="TreeGrafter"/>
</dbReference>
<keyword evidence="5" id="KW-0547">Nucleotide-binding</keyword>
<dbReference type="KEGG" id="ffa:FFWV33_16670"/>
<accession>A0A2S1LJM6</accession>
<protein>
    <submittedName>
        <fullName evidence="12">ABC transporter ATP-binding protein</fullName>
    </submittedName>
</protein>
<dbReference type="InterPro" id="IPR039421">
    <property type="entry name" value="Type_1_exporter"/>
</dbReference>
<reference evidence="12 13" key="1">
    <citation type="submission" date="2017-04" db="EMBL/GenBank/DDBJ databases">
        <title>Compelte genome sequence of WV33.</title>
        <authorList>
            <person name="Lee P.C."/>
        </authorList>
    </citation>
    <scope>NUCLEOTIDE SEQUENCE [LARGE SCALE GENOMIC DNA]</scope>
    <source>
        <strain evidence="12 13">WV33</strain>
    </source>
</reference>
<dbReference type="InterPro" id="IPR017871">
    <property type="entry name" value="ABC_transporter-like_CS"/>
</dbReference>
<evidence type="ECO:0000259" key="10">
    <source>
        <dbReference type="PROSITE" id="PS50893"/>
    </source>
</evidence>